<dbReference type="EMBL" id="LAZR01007705">
    <property type="protein sequence ID" value="KKM83494.1"/>
    <property type="molecule type" value="Genomic_DNA"/>
</dbReference>
<protein>
    <submittedName>
        <fullName evidence="1">Uncharacterized protein</fullName>
    </submittedName>
</protein>
<evidence type="ECO:0000313" key="1">
    <source>
        <dbReference type="EMBL" id="KKM83494.1"/>
    </source>
</evidence>
<gene>
    <name evidence="1" type="ORF">LCGC14_1308880</name>
</gene>
<organism evidence="1">
    <name type="scientific">marine sediment metagenome</name>
    <dbReference type="NCBI Taxonomy" id="412755"/>
    <lineage>
        <taxon>unclassified sequences</taxon>
        <taxon>metagenomes</taxon>
        <taxon>ecological metagenomes</taxon>
    </lineage>
</organism>
<proteinExistence type="predicted"/>
<sequence>MVEPQPPSNQRYEAKFGLAQGAARRQVRHLLGRRIEWLERAVEVAVRAADYPTACLRRKAVNQVRELQEAIADSSEPYTWHMPLTPEEVAAIERGPRA</sequence>
<name>A0A0F9KMZ4_9ZZZZ</name>
<accession>A0A0F9KMZ4</accession>
<dbReference type="AlphaFoldDB" id="A0A0F9KMZ4"/>
<comment type="caution">
    <text evidence="1">The sequence shown here is derived from an EMBL/GenBank/DDBJ whole genome shotgun (WGS) entry which is preliminary data.</text>
</comment>
<reference evidence="1" key="1">
    <citation type="journal article" date="2015" name="Nature">
        <title>Complex archaea that bridge the gap between prokaryotes and eukaryotes.</title>
        <authorList>
            <person name="Spang A."/>
            <person name="Saw J.H."/>
            <person name="Jorgensen S.L."/>
            <person name="Zaremba-Niedzwiedzka K."/>
            <person name="Martijn J."/>
            <person name="Lind A.E."/>
            <person name="van Eijk R."/>
            <person name="Schleper C."/>
            <person name="Guy L."/>
            <person name="Ettema T.J."/>
        </authorList>
    </citation>
    <scope>NUCLEOTIDE SEQUENCE</scope>
</reference>